<protein>
    <submittedName>
        <fullName evidence="1">Uncharacterized protein</fullName>
    </submittedName>
</protein>
<dbReference type="EMBL" id="KR029604">
    <property type="protein sequence ID" value="AKH48518.1"/>
    <property type="molecule type" value="Genomic_DNA"/>
</dbReference>
<organism evidence="1">
    <name type="scientific">uncultured marine virus</name>
    <dbReference type="NCBI Taxonomy" id="186617"/>
    <lineage>
        <taxon>Viruses</taxon>
        <taxon>environmental samples</taxon>
    </lineage>
</organism>
<reference evidence="1" key="1">
    <citation type="journal article" date="2015" name="Front. Microbiol.">
        <title>Combining genomic sequencing methods to explore viral diversity and reveal potential virus-host interactions.</title>
        <authorList>
            <person name="Chow C.E."/>
            <person name="Winget D.M."/>
            <person name="White R.A.III."/>
            <person name="Hallam S.J."/>
            <person name="Suttle C.A."/>
        </authorList>
    </citation>
    <scope>NUCLEOTIDE SEQUENCE</scope>
    <source>
        <strain evidence="1">Oxic1_9</strain>
    </source>
</reference>
<sequence>MPSDNNHLNDKEIRLEILRMIKETGSEQQKNNPLPIADIYYKWINSKTIRKNLTDKKDRL</sequence>
<proteinExistence type="predicted"/>
<evidence type="ECO:0000313" key="1">
    <source>
        <dbReference type="EMBL" id="AKH48518.1"/>
    </source>
</evidence>
<name>A0A0F7LAE6_9VIRU</name>
<reference evidence="1" key="2">
    <citation type="submission" date="2015-03" db="EMBL/GenBank/DDBJ databases">
        <authorList>
            <person name="Chow C.-E.T."/>
            <person name="Winget D.M."/>
            <person name="White R.A.III."/>
            <person name="Hallam S.J."/>
            <person name="Suttle C.A."/>
        </authorList>
    </citation>
    <scope>NUCLEOTIDE SEQUENCE</scope>
    <source>
        <strain evidence="1">Oxic1_9</strain>
    </source>
</reference>
<accession>A0A0F7LAE6</accession>